<reference evidence="1" key="1">
    <citation type="submission" date="2023-03" db="EMBL/GenBank/DDBJ databases">
        <authorList>
            <person name="Steffen K."/>
            <person name="Cardenas P."/>
        </authorList>
    </citation>
    <scope>NUCLEOTIDE SEQUENCE</scope>
</reference>
<sequence length="125" mass="13918">PTLYTTTGSPERGYLSVLTTSDNDTVNTIIYRCTATISSYSSFSDITVYLLKAIASSTATISVTNTASSITTTSLISPFTSRGETLIPCCPMTYCSTLCYHYYRVNFCCHTYIHCGWPRDNYIHR</sequence>
<gene>
    <name evidence="1" type="ORF">GBAR_LOCUS23235</name>
</gene>
<proteinExistence type="predicted"/>
<evidence type="ECO:0000313" key="2">
    <source>
        <dbReference type="Proteomes" id="UP001174909"/>
    </source>
</evidence>
<organism evidence="1 2">
    <name type="scientific">Geodia barretti</name>
    <name type="common">Barrett's horny sponge</name>
    <dbReference type="NCBI Taxonomy" id="519541"/>
    <lineage>
        <taxon>Eukaryota</taxon>
        <taxon>Metazoa</taxon>
        <taxon>Porifera</taxon>
        <taxon>Demospongiae</taxon>
        <taxon>Heteroscleromorpha</taxon>
        <taxon>Tetractinellida</taxon>
        <taxon>Astrophorina</taxon>
        <taxon>Geodiidae</taxon>
        <taxon>Geodia</taxon>
    </lineage>
</organism>
<dbReference type="Proteomes" id="UP001174909">
    <property type="component" value="Unassembled WGS sequence"/>
</dbReference>
<dbReference type="AlphaFoldDB" id="A0AA35T5J8"/>
<evidence type="ECO:0000313" key="1">
    <source>
        <dbReference type="EMBL" id="CAI8041878.1"/>
    </source>
</evidence>
<keyword evidence="2" id="KW-1185">Reference proteome</keyword>
<protein>
    <submittedName>
        <fullName evidence="1">Uncharacterized protein</fullName>
    </submittedName>
</protein>
<comment type="caution">
    <text evidence="1">The sequence shown here is derived from an EMBL/GenBank/DDBJ whole genome shotgun (WGS) entry which is preliminary data.</text>
</comment>
<feature type="non-terminal residue" evidence="1">
    <location>
        <position position="125"/>
    </location>
</feature>
<accession>A0AA35T5J8</accession>
<name>A0AA35T5J8_GEOBA</name>
<dbReference type="EMBL" id="CASHTH010003218">
    <property type="protein sequence ID" value="CAI8041878.1"/>
    <property type="molecule type" value="Genomic_DNA"/>
</dbReference>